<dbReference type="PANTHER" id="PTHR22624">
    <property type="entry name" value="CYSTEINE PROTEASE ATG4"/>
    <property type="match status" value="1"/>
</dbReference>
<evidence type="ECO:0000256" key="10">
    <source>
        <dbReference type="ARBA" id="ARBA00029362"/>
    </source>
</evidence>
<evidence type="ECO:0000256" key="3">
    <source>
        <dbReference type="ARBA" id="ARBA00022448"/>
    </source>
</evidence>
<evidence type="ECO:0000256" key="1">
    <source>
        <dbReference type="ARBA" id="ARBA00004496"/>
    </source>
</evidence>
<protein>
    <recommendedName>
        <fullName evidence="11">Cysteine protease</fullName>
        <ecNumber evidence="11">3.4.22.-</ecNumber>
    </recommendedName>
</protein>
<keyword evidence="13" id="KW-1185">Reference proteome</keyword>
<dbReference type="PANTHER" id="PTHR22624:SF49">
    <property type="entry name" value="CYSTEINE PROTEASE"/>
    <property type="match status" value="1"/>
</dbReference>
<comment type="catalytic activity">
    <reaction evidence="10">
        <text>[protein]-C-terminal L-amino acid-glycyl-phosphatidylethanolamide + H2O = [protein]-C-terminal L-amino acid-glycine + a 1,2-diacyl-sn-glycero-3-phosphoethanolamine</text>
        <dbReference type="Rhea" id="RHEA:67548"/>
        <dbReference type="Rhea" id="RHEA-COMP:17323"/>
        <dbReference type="Rhea" id="RHEA-COMP:17324"/>
        <dbReference type="ChEBI" id="CHEBI:15377"/>
        <dbReference type="ChEBI" id="CHEBI:64612"/>
        <dbReference type="ChEBI" id="CHEBI:172940"/>
        <dbReference type="ChEBI" id="CHEBI:172941"/>
    </reaction>
    <physiologicalReaction direction="left-to-right" evidence="10">
        <dbReference type="Rhea" id="RHEA:67549"/>
    </physiologicalReaction>
</comment>
<evidence type="ECO:0000313" key="14">
    <source>
        <dbReference type="WBParaSite" id="nRc.2.0.1.t26686-RA"/>
    </source>
</evidence>
<reference evidence="14" key="1">
    <citation type="submission" date="2022-11" db="UniProtKB">
        <authorList>
            <consortium name="WormBaseParasite"/>
        </authorList>
    </citation>
    <scope>IDENTIFICATION</scope>
</reference>
<keyword evidence="3" id="KW-0813">Transport</keyword>
<dbReference type="SUPFAM" id="SSF54001">
    <property type="entry name" value="Cysteine proteinases"/>
    <property type="match status" value="1"/>
</dbReference>
<sequence>MVDNDSSATSSLDIVGLTDENESSMTSSTEESIKSYDLFLTRFQRTFWFTYRSNFKVALPDNSNSDCGWGCMLRCGQMMMAETLRRLAFSNFESEQLDNSMLEKIVIYNFLELIDGLDIQPTFSLHNMVEIGRCEHNRQPGDWFAPGATAQILRRALSQHQTTANNKLFRQSHYDDIVRLSSALLQNLEIYVAKDGVICTLELDQLCSDKILMIDRDDSLSFDITSNARLRCVMFSEEEEKTCTDNLKG</sequence>
<keyword evidence="7" id="KW-0788">Thiol protease</keyword>
<dbReference type="GO" id="GO:0019786">
    <property type="term" value="F:protein-phosphatidylethanolamide deconjugating activity"/>
    <property type="evidence" value="ECO:0007669"/>
    <property type="project" value="InterPro"/>
</dbReference>
<dbReference type="GO" id="GO:0000045">
    <property type="term" value="P:autophagosome assembly"/>
    <property type="evidence" value="ECO:0007669"/>
    <property type="project" value="TreeGrafter"/>
</dbReference>
<dbReference type="AlphaFoldDB" id="A0A915JKX5"/>
<evidence type="ECO:0000256" key="7">
    <source>
        <dbReference type="ARBA" id="ARBA00022807"/>
    </source>
</evidence>
<evidence type="ECO:0000259" key="12">
    <source>
        <dbReference type="Pfam" id="PF03416"/>
    </source>
</evidence>
<dbReference type="InterPro" id="IPR046792">
    <property type="entry name" value="Peptidase_C54_cat"/>
</dbReference>
<dbReference type="InterPro" id="IPR005078">
    <property type="entry name" value="Peptidase_C54"/>
</dbReference>
<evidence type="ECO:0000256" key="9">
    <source>
        <dbReference type="ARBA" id="ARBA00023006"/>
    </source>
</evidence>
<organism evidence="13 14">
    <name type="scientific">Romanomermis culicivorax</name>
    <name type="common">Nematode worm</name>
    <dbReference type="NCBI Taxonomy" id="13658"/>
    <lineage>
        <taxon>Eukaryota</taxon>
        <taxon>Metazoa</taxon>
        <taxon>Ecdysozoa</taxon>
        <taxon>Nematoda</taxon>
        <taxon>Enoplea</taxon>
        <taxon>Dorylaimia</taxon>
        <taxon>Mermithida</taxon>
        <taxon>Mermithoidea</taxon>
        <taxon>Mermithidae</taxon>
        <taxon>Romanomermis</taxon>
    </lineage>
</organism>
<dbReference type="Proteomes" id="UP000887565">
    <property type="component" value="Unplaced"/>
</dbReference>
<proteinExistence type="inferred from homology"/>
<comment type="similarity">
    <text evidence="2 11">Belongs to the peptidase C54 family.</text>
</comment>
<comment type="subcellular location">
    <subcellularLocation>
        <location evidence="1 11">Cytoplasm</location>
    </subcellularLocation>
</comment>
<dbReference type="InterPro" id="IPR038765">
    <property type="entry name" value="Papain-like_cys_pep_sf"/>
</dbReference>
<keyword evidence="4 11" id="KW-0963">Cytoplasm</keyword>
<evidence type="ECO:0000313" key="13">
    <source>
        <dbReference type="Proteomes" id="UP000887565"/>
    </source>
</evidence>
<dbReference type="WBParaSite" id="nRc.2.0.1.t26686-RA">
    <property type="protein sequence ID" value="nRc.2.0.1.t26686-RA"/>
    <property type="gene ID" value="nRc.2.0.1.g26686"/>
</dbReference>
<evidence type="ECO:0000256" key="8">
    <source>
        <dbReference type="ARBA" id="ARBA00022927"/>
    </source>
</evidence>
<keyword evidence="5 11" id="KW-0645">Protease</keyword>
<dbReference type="Pfam" id="PF03416">
    <property type="entry name" value="Peptidase_C54"/>
    <property type="match status" value="1"/>
</dbReference>
<name>A0A915JKX5_ROMCU</name>
<evidence type="ECO:0000256" key="2">
    <source>
        <dbReference type="ARBA" id="ARBA00010958"/>
    </source>
</evidence>
<evidence type="ECO:0000256" key="6">
    <source>
        <dbReference type="ARBA" id="ARBA00022801"/>
    </source>
</evidence>
<evidence type="ECO:0000256" key="4">
    <source>
        <dbReference type="ARBA" id="ARBA00022490"/>
    </source>
</evidence>
<dbReference type="GO" id="GO:0005737">
    <property type="term" value="C:cytoplasm"/>
    <property type="evidence" value="ECO:0007669"/>
    <property type="project" value="UniProtKB-SubCell"/>
</dbReference>
<dbReference type="EC" id="3.4.22.-" evidence="11"/>
<keyword evidence="8 11" id="KW-0653">Protein transport</keyword>
<dbReference type="GO" id="GO:0034727">
    <property type="term" value="P:piecemeal microautophagy of the nucleus"/>
    <property type="evidence" value="ECO:0007669"/>
    <property type="project" value="TreeGrafter"/>
</dbReference>
<evidence type="ECO:0000256" key="11">
    <source>
        <dbReference type="RuleBase" id="RU363115"/>
    </source>
</evidence>
<dbReference type="GO" id="GO:0004197">
    <property type="term" value="F:cysteine-type endopeptidase activity"/>
    <property type="evidence" value="ECO:0007669"/>
    <property type="project" value="TreeGrafter"/>
</dbReference>
<dbReference type="GO" id="GO:0000423">
    <property type="term" value="P:mitophagy"/>
    <property type="evidence" value="ECO:0007669"/>
    <property type="project" value="TreeGrafter"/>
</dbReference>
<evidence type="ECO:0000256" key="5">
    <source>
        <dbReference type="ARBA" id="ARBA00022670"/>
    </source>
</evidence>
<feature type="domain" description="Peptidase C54 catalytic" evidence="12">
    <location>
        <begin position="39"/>
        <end position="210"/>
    </location>
</feature>
<keyword evidence="9 11" id="KW-0072">Autophagy</keyword>
<keyword evidence="6 11" id="KW-0378">Hydrolase</keyword>
<dbReference type="GO" id="GO:0015031">
    <property type="term" value="P:protein transport"/>
    <property type="evidence" value="ECO:0007669"/>
    <property type="project" value="UniProtKB-KW"/>
</dbReference>
<dbReference type="GO" id="GO:0035973">
    <property type="term" value="P:aggrephagy"/>
    <property type="evidence" value="ECO:0007669"/>
    <property type="project" value="TreeGrafter"/>
</dbReference>
<comment type="function">
    <text evidence="11">Cysteine protease that plays a key role in autophagy by mediating both proteolytic activation and delipidation of ATG8 family proteins.</text>
</comment>
<accession>A0A915JKX5</accession>
<dbReference type="GO" id="GO:0016485">
    <property type="term" value="P:protein processing"/>
    <property type="evidence" value="ECO:0007669"/>
    <property type="project" value="TreeGrafter"/>
</dbReference>